<dbReference type="InterPro" id="IPR036397">
    <property type="entry name" value="RNaseH_sf"/>
</dbReference>
<protein>
    <recommendedName>
        <fullName evidence="2">Tc1-like transposase DDE domain-containing protein</fullName>
    </recommendedName>
</protein>
<reference evidence="1" key="1">
    <citation type="submission" date="2015-11" db="EMBL/GenBank/DDBJ databases">
        <title>De novo transcriptome assembly of four potential Pierce s Disease insect vectors from Arizona vineyards.</title>
        <authorList>
            <person name="Tassone E.E."/>
        </authorList>
    </citation>
    <scope>NUCLEOTIDE SEQUENCE</scope>
</reference>
<dbReference type="EMBL" id="GECZ01012808">
    <property type="protein sequence ID" value="JAS56961.1"/>
    <property type="molecule type" value="Transcribed_RNA"/>
</dbReference>
<evidence type="ECO:0008006" key="2">
    <source>
        <dbReference type="Google" id="ProtNLM"/>
    </source>
</evidence>
<evidence type="ECO:0000313" key="1">
    <source>
        <dbReference type="EMBL" id="JAS56961.1"/>
    </source>
</evidence>
<proteinExistence type="predicted"/>
<accession>A0A1B6G3J3</accession>
<dbReference type="Gene3D" id="3.30.420.10">
    <property type="entry name" value="Ribonuclease H-like superfamily/Ribonuclease H"/>
    <property type="match status" value="1"/>
</dbReference>
<dbReference type="PANTHER" id="PTHR47326:SF1">
    <property type="entry name" value="HTH PSQ-TYPE DOMAIN-CONTAINING PROTEIN"/>
    <property type="match status" value="1"/>
</dbReference>
<dbReference type="PANTHER" id="PTHR47326">
    <property type="entry name" value="TRANSPOSABLE ELEMENT TC3 TRANSPOSASE-LIKE PROTEIN"/>
    <property type="match status" value="1"/>
</dbReference>
<name>A0A1B6G3J3_9HEMI</name>
<dbReference type="GO" id="GO:0003676">
    <property type="term" value="F:nucleic acid binding"/>
    <property type="evidence" value="ECO:0007669"/>
    <property type="project" value="InterPro"/>
</dbReference>
<sequence>MSNESVRKVLKKAAFKAYRVHLVQELNEDDFDWRLEFCEVIVDRIDRKQILLNDILFSDEVTFVLNGSVNRHNCRYWDNSNPHWKEESHTQHPQKLNVWAGIIGNQIVGPFFINGNLNGDSYLAMLQNEIIPDYKLLLVDNFIEFISNKMARHHTLLSLLENTWIQYSLTGGLEAVEWPARSHDLSLLDFFLWGYLKDKVYRTKPQDLAHLRNLIVQEAQDIPRDYLQNTVDGFYNRLGHCQTMGGEHFEHIL</sequence>
<dbReference type="AlphaFoldDB" id="A0A1B6G3J3"/>
<gene>
    <name evidence="1" type="ORF">g.11693</name>
</gene>
<organism evidence="1">
    <name type="scientific">Cuerna arida</name>
    <dbReference type="NCBI Taxonomy" id="1464854"/>
    <lineage>
        <taxon>Eukaryota</taxon>
        <taxon>Metazoa</taxon>
        <taxon>Ecdysozoa</taxon>
        <taxon>Arthropoda</taxon>
        <taxon>Hexapoda</taxon>
        <taxon>Insecta</taxon>
        <taxon>Pterygota</taxon>
        <taxon>Neoptera</taxon>
        <taxon>Paraneoptera</taxon>
        <taxon>Hemiptera</taxon>
        <taxon>Auchenorrhyncha</taxon>
        <taxon>Membracoidea</taxon>
        <taxon>Cicadellidae</taxon>
        <taxon>Cicadellinae</taxon>
        <taxon>Proconiini</taxon>
        <taxon>Cuerna</taxon>
    </lineage>
</organism>